<evidence type="ECO:0000256" key="7">
    <source>
        <dbReference type="ARBA" id="ARBA00023242"/>
    </source>
</evidence>
<reference evidence="12 13" key="1">
    <citation type="submission" date="2019-04" db="EMBL/GenBank/DDBJ databases">
        <title>Comparative genomics and transcriptomics to analyze fruiting body development in filamentous ascomycetes.</title>
        <authorList>
            <consortium name="DOE Joint Genome Institute"/>
            <person name="Lutkenhaus R."/>
            <person name="Traeger S."/>
            <person name="Breuer J."/>
            <person name="Kuo A."/>
            <person name="Lipzen A."/>
            <person name="Pangilinan J."/>
            <person name="Dilworth D."/>
            <person name="Sandor L."/>
            <person name="Poggeler S."/>
            <person name="Barry K."/>
            <person name="Grigoriev I.V."/>
            <person name="Nowrousian M."/>
        </authorList>
    </citation>
    <scope>NUCLEOTIDE SEQUENCE [LARGE SCALE GENOMIC DNA]</scope>
    <source>
        <strain evidence="12 13">CBS 389.68</strain>
    </source>
</reference>
<dbReference type="PANTHER" id="PTHR13405:SF11">
    <property type="entry name" value="NUCLEAR PORE COMPLEX PROTEIN NUP133"/>
    <property type="match status" value="1"/>
</dbReference>
<organism evidence="12 13">
    <name type="scientific">Ascodesmis nigricans</name>
    <dbReference type="NCBI Taxonomy" id="341454"/>
    <lineage>
        <taxon>Eukaryota</taxon>
        <taxon>Fungi</taxon>
        <taxon>Dikarya</taxon>
        <taxon>Ascomycota</taxon>
        <taxon>Pezizomycotina</taxon>
        <taxon>Pezizomycetes</taxon>
        <taxon>Pezizales</taxon>
        <taxon>Ascodesmidaceae</taxon>
        <taxon>Ascodesmis</taxon>
    </lineage>
</organism>
<feature type="compositionally biased region" description="Polar residues" evidence="9">
    <location>
        <begin position="561"/>
        <end position="571"/>
    </location>
</feature>
<dbReference type="InterPro" id="IPR007187">
    <property type="entry name" value="Nucleoporin_Nup133/Nup155_C"/>
</dbReference>
<dbReference type="OrthoDB" id="103454at2759"/>
<dbReference type="GO" id="GO:0006606">
    <property type="term" value="P:protein import into nucleus"/>
    <property type="evidence" value="ECO:0007669"/>
    <property type="project" value="TreeGrafter"/>
</dbReference>
<dbReference type="Gene3D" id="2.130.10.10">
    <property type="entry name" value="YVTN repeat-like/Quinoprotein amine dehydrogenase"/>
    <property type="match status" value="1"/>
</dbReference>
<feature type="region of interest" description="Disordered" evidence="9">
    <location>
        <begin position="542"/>
        <end position="575"/>
    </location>
</feature>
<dbReference type="GO" id="GO:0031080">
    <property type="term" value="C:nuclear pore outer ring"/>
    <property type="evidence" value="ECO:0007669"/>
    <property type="project" value="TreeGrafter"/>
</dbReference>
<keyword evidence="6" id="KW-0811">Translocation</keyword>
<dbReference type="Proteomes" id="UP000298138">
    <property type="component" value="Unassembled WGS sequence"/>
</dbReference>
<evidence type="ECO:0000256" key="8">
    <source>
        <dbReference type="SAM" id="Coils"/>
    </source>
</evidence>
<keyword evidence="13" id="KW-1185">Reference proteome</keyword>
<dbReference type="Gene3D" id="1.20.58.1380">
    <property type="match status" value="1"/>
</dbReference>
<dbReference type="InParanoid" id="A0A4S2MUY7"/>
<feature type="coiled-coil region" evidence="8">
    <location>
        <begin position="982"/>
        <end position="1009"/>
    </location>
</feature>
<feature type="region of interest" description="Disordered" evidence="9">
    <location>
        <begin position="36"/>
        <end position="117"/>
    </location>
</feature>
<dbReference type="InterPro" id="IPR015943">
    <property type="entry name" value="WD40/YVTN_repeat-like_dom_sf"/>
</dbReference>
<keyword evidence="8" id="KW-0175">Coiled coil</keyword>
<keyword evidence="4" id="KW-0509">mRNA transport</keyword>
<dbReference type="GO" id="GO:0016973">
    <property type="term" value="P:poly(A)+ mRNA export from nucleus"/>
    <property type="evidence" value="ECO:0007669"/>
    <property type="project" value="TreeGrafter"/>
</dbReference>
<gene>
    <name evidence="12" type="ORF">EX30DRAFT_364585</name>
</gene>
<dbReference type="GO" id="GO:0000972">
    <property type="term" value="P:transcription-dependent tethering of RNA polymerase II gene DNA at nuclear periphery"/>
    <property type="evidence" value="ECO:0007669"/>
    <property type="project" value="TreeGrafter"/>
</dbReference>
<evidence type="ECO:0000259" key="11">
    <source>
        <dbReference type="Pfam" id="PF08801"/>
    </source>
</evidence>
<dbReference type="FunCoup" id="A0A4S2MUY7">
    <property type="interactions" value="115"/>
</dbReference>
<dbReference type="InterPro" id="IPR014908">
    <property type="entry name" value="Nucleoporin_Nup133/Nup155_N"/>
</dbReference>
<sequence>MCFTKDRELQHQRLNNNDTLAFSLLHHHYPPIHHLGPRAAMFSPKHPSTNPDGLNPARRRTRQTASRPASRAPSRQDRHVRSGSDASIARSDRDRHLKSHRRDSGSSAGGATAAGSDLGVVRRAGNTLAGKDSEAGVVELTRNDNYRVSRLPGIPTILKGIAGEDIEKTALADSHHGYGLILAQTVAYVWRYTDSHSIPHTYSFTLPGDEYTPESKGLPFPLGALVNPSANSAEPGLVVVMPLTGRVAYWDAIGSAVAEGLFNKKRGVEGRFPLMSGETVTSICPAEPAGFILSLSSGRLAHLALRDNAGRPAVNVTVMRTNNSGISGFFGALKSGGIRRDIIAVRAGKHLRMGEREIIVATARAHFTRWHVNRSGAHANALEIDMREQILEAVVNAGGVNAERRNREQFVIMDIAIHGYGDARSGREDDISILVLTAFVPTSDSENALYALVAVEISASGQATVEGVRIIKSYATPLAGARPRLYIPKPCKTAFVTFPRAVVIVSLQDGMDPNQMDTDTGPGGYEDVVDFRSDVQVEVLGSGSEDVSDDVENDSEVASSFSSQEPSNSMGKRSRNPGVIVIARGAGVLRVEAYDMEARRKAGPVTPVTVKSKLEQAVFYAIKPDNPLNFQGREEVQYPIDEVEEAAIQISSEILSSTSPYFPPVMPALESHLKIRAERLAALVEYLRTGTFGTVSRKIMWRLMSDAEKCDAATAVWKFRNDRLRDNPNAEEGVLEQCITKLMAPEDVDATDLDPVRTWFQHNVDKIGDLLRRLKDSLTARESKGKKNQAAFVDADIEANAIVEAALSSAWNFRIHHAEIYRLNGNTGIDSNGLLKESTLFPAPWTSTPGLLQSLDDQFEVSVKTLDWLENAKLADDPHRQNLVAQISDQLVSFAEICCRAFEERAHWCDQQSQVNPGLANEAAEVRERYYERRGNWIKPLAEHGQADAAYNTAEKWHDFRTLVELCWAAIAFTDTTIASGKEKDQEKLEELKNVKQEAIDRLEGYFQRFNRPFAETYYDYLIEIGELKHLLAGFDDWKEEYLSPFLQKNQKYAKLAWIHDIASGNYNRAADTLYTIATQMEDNLTNKKIELSIGKLAKLAAVRENGAINTRDHHDNFTDVYNAPLVIVEIQQSLYNAVRSTARAAIDPDAAVQLLMDTYASGVKRNSKYYNILKRGFSLLIKKMAMDTETLIDVLTLARTADGLGVLGGEEFFTALMTLGAAGLGNVRHKAAERTIWRRCYLVDDWASIGSTRNQTDLQLQSRSRDTALFTTLRTGYERGTFVDDDSAFRPLSPQDAMFTENIDEVRARFTGVDDGEIVGIAHELQEENRRLERLLGKTQLGTWWAGMVQDARTMVDEGQWGDVAMDEGDVVMG</sequence>
<keyword evidence="7" id="KW-0539">Nucleus</keyword>
<name>A0A4S2MUY7_9PEZI</name>
<feature type="domain" description="Nucleoporin Nup133/Nup155-like N-terminal" evidence="11">
    <location>
        <begin position="141"/>
        <end position="550"/>
    </location>
</feature>
<feature type="compositionally biased region" description="Acidic residues" evidence="9">
    <location>
        <begin position="546"/>
        <end position="555"/>
    </location>
</feature>
<feature type="domain" description="Nucleoporin Nup133/Nup155-like C-terminal" evidence="10">
    <location>
        <begin position="703"/>
        <end position="1346"/>
    </location>
</feature>
<evidence type="ECO:0000256" key="9">
    <source>
        <dbReference type="SAM" id="MobiDB-lite"/>
    </source>
</evidence>
<accession>A0A4S2MUY7</accession>
<evidence type="ECO:0000256" key="3">
    <source>
        <dbReference type="ARBA" id="ARBA00022448"/>
    </source>
</evidence>
<keyword evidence="3" id="KW-0813">Transport</keyword>
<evidence type="ECO:0000256" key="4">
    <source>
        <dbReference type="ARBA" id="ARBA00022816"/>
    </source>
</evidence>
<keyword evidence="5" id="KW-0653">Protein transport</keyword>
<dbReference type="Pfam" id="PF03177">
    <property type="entry name" value="Nucleoporin_C"/>
    <property type="match status" value="1"/>
</dbReference>
<dbReference type="PANTHER" id="PTHR13405">
    <property type="entry name" value="NUCLEAR PORE COMPLEX PROTEIN NUP133"/>
    <property type="match status" value="1"/>
</dbReference>
<evidence type="ECO:0000256" key="2">
    <source>
        <dbReference type="ARBA" id="ARBA00005569"/>
    </source>
</evidence>
<dbReference type="InterPro" id="IPR037624">
    <property type="entry name" value="Nup133-like"/>
</dbReference>
<dbReference type="Pfam" id="PF08801">
    <property type="entry name" value="Nucleoporin_N"/>
    <property type="match status" value="1"/>
</dbReference>
<evidence type="ECO:0000256" key="5">
    <source>
        <dbReference type="ARBA" id="ARBA00022927"/>
    </source>
</evidence>
<comment type="similarity">
    <text evidence="2">Belongs to the nucleoporin Nup133 family.</text>
</comment>
<dbReference type="EMBL" id="ML220125">
    <property type="protein sequence ID" value="TGZ80361.1"/>
    <property type="molecule type" value="Genomic_DNA"/>
</dbReference>
<evidence type="ECO:0000313" key="13">
    <source>
        <dbReference type="Proteomes" id="UP000298138"/>
    </source>
</evidence>
<comment type="subcellular location">
    <subcellularLocation>
        <location evidence="1">Nucleus envelope</location>
    </subcellularLocation>
</comment>
<evidence type="ECO:0000259" key="10">
    <source>
        <dbReference type="Pfam" id="PF03177"/>
    </source>
</evidence>
<evidence type="ECO:0000256" key="6">
    <source>
        <dbReference type="ARBA" id="ARBA00023010"/>
    </source>
</evidence>
<dbReference type="SUPFAM" id="SSF117289">
    <property type="entry name" value="Nucleoporin domain"/>
    <property type="match status" value="1"/>
</dbReference>
<dbReference type="GO" id="GO:0017056">
    <property type="term" value="F:structural constituent of nuclear pore"/>
    <property type="evidence" value="ECO:0007669"/>
    <property type="project" value="InterPro"/>
</dbReference>
<protein>
    <submittedName>
        <fullName evidence="12">Uncharacterized protein</fullName>
    </submittedName>
</protein>
<proteinExistence type="inferred from homology"/>
<evidence type="ECO:0000256" key="1">
    <source>
        <dbReference type="ARBA" id="ARBA00004259"/>
    </source>
</evidence>
<dbReference type="STRING" id="341454.A0A4S2MUY7"/>
<feature type="compositionally biased region" description="Low complexity" evidence="9">
    <location>
        <begin position="105"/>
        <end position="116"/>
    </location>
</feature>
<evidence type="ECO:0000313" key="12">
    <source>
        <dbReference type="EMBL" id="TGZ80361.1"/>
    </source>
</evidence>